<evidence type="ECO:0000313" key="1">
    <source>
        <dbReference type="EMBL" id="WPX08173.1"/>
    </source>
</evidence>
<organism evidence="1 2">
    <name type="scientific">Anaerocellum danielii</name>
    <dbReference type="NCBI Taxonomy" id="1387557"/>
    <lineage>
        <taxon>Bacteria</taxon>
        <taxon>Bacillati</taxon>
        <taxon>Bacillota</taxon>
        <taxon>Bacillota incertae sedis</taxon>
        <taxon>Caldicellulosiruptorales</taxon>
        <taxon>Caldicellulosiruptoraceae</taxon>
        <taxon>Anaerocellum</taxon>
    </lineage>
</organism>
<dbReference type="RefSeq" id="WP_045175471.1">
    <property type="nucleotide sequence ID" value="NZ_CP139957.1"/>
</dbReference>
<protein>
    <submittedName>
        <fullName evidence="1">Uncharacterized protein</fullName>
    </submittedName>
</protein>
<keyword evidence="2" id="KW-1185">Reference proteome</keyword>
<dbReference type="Proteomes" id="UP001322744">
    <property type="component" value="Chromosome"/>
</dbReference>
<dbReference type="EMBL" id="CP139957">
    <property type="protein sequence ID" value="WPX08173.1"/>
    <property type="molecule type" value="Genomic_DNA"/>
</dbReference>
<reference evidence="1 2" key="1">
    <citation type="submission" date="2023-12" db="EMBL/GenBank/DDBJ databases">
        <authorList>
            <person name="Manesh M.J.H."/>
            <person name="Bing R.G."/>
            <person name="Willard D.J."/>
            <person name="Kelly R.M."/>
        </authorList>
    </citation>
    <scope>NUCLEOTIDE SEQUENCE [LARGE SCALE GENOMIC DNA]</scope>
    <source>
        <strain evidence="1 2">DSM 8977</strain>
    </source>
</reference>
<proteinExistence type="predicted"/>
<sequence length="61" mass="7080">MFFVFHLQIASLPEDVITVIRESVIKLQNNTVIKNYNDVIDSNSHESQKTKIKPKSVDDEY</sequence>
<accession>A0ABZ0U0N2</accession>
<evidence type="ECO:0000313" key="2">
    <source>
        <dbReference type="Proteomes" id="UP001322744"/>
    </source>
</evidence>
<gene>
    <name evidence="1" type="ORF">SOJ16_002039</name>
</gene>
<name>A0ABZ0U0N2_9FIRM</name>